<protein>
    <recommendedName>
        <fullName evidence="3">DUF1853 family protein</fullName>
    </recommendedName>
</protein>
<gene>
    <name evidence="1" type="ORF">A11A3_16662</name>
</gene>
<dbReference type="Pfam" id="PF08907">
    <property type="entry name" value="DUF1853"/>
    <property type="match status" value="1"/>
</dbReference>
<dbReference type="PATRIC" id="fig|1177179.3.peg.3276"/>
<accession>L0W9T4</accession>
<dbReference type="eggNOG" id="COG3782">
    <property type="taxonomic scope" value="Bacteria"/>
</dbReference>
<dbReference type="RefSeq" id="WP_008930497.1">
    <property type="nucleotide sequence ID" value="NZ_AMRJ01000048.1"/>
</dbReference>
<dbReference type="EMBL" id="AMRJ01000048">
    <property type="protein sequence ID" value="EKF72847.1"/>
    <property type="molecule type" value="Genomic_DNA"/>
</dbReference>
<dbReference type="InterPro" id="IPR015003">
    <property type="entry name" value="DUF1853"/>
</dbReference>
<reference evidence="1 2" key="1">
    <citation type="journal article" date="2012" name="J. Bacteriol.">
        <title>Genome Sequence of the Alkane-Degrading Bacterium Alcanivorax hongdengensis Type Strain A-11-3.</title>
        <authorList>
            <person name="Lai Q."/>
            <person name="Shao Z."/>
        </authorList>
    </citation>
    <scope>NUCLEOTIDE SEQUENCE [LARGE SCALE GENOMIC DNA]</scope>
    <source>
        <strain evidence="1 2">A-11-3</strain>
    </source>
</reference>
<sequence>MNDTSLRARLHWLIDAPALLLPAPWGDAGQTLKDAARQQPDLLDRAQALLDGQPQPRRLGQHFEQLVHALIHASDRLELVAPNLIIRDGRQTLGELDLLVRDRESGELQHWELALKFFLGAHGQWLGPNHRDTLVRKQRHLFEQQLPRASLPAVRALLAQQGLQVTSTALLTRGRLFHGETDTPLPPGSNPAHERGWWCHGQALPAGHWRIIARADWPVPFLSDKSTTLVDRPTLIDYVESQSYPVMVLGESGTEPGFIVPSRWPS</sequence>
<organism evidence="1 2">
    <name type="scientific">Alcanivorax hongdengensis A-11-3</name>
    <dbReference type="NCBI Taxonomy" id="1177179"/>
    <lineage>
        <taxon>Bacteria</taxon>
        <taxon>Pseudomonadati</taxon>
        <taxon>Pseudomonadota</taxon>
        <taxon>Gammaproteobacteria</taxon>
        <taxon>Oceanospirillales</taxon>
        <taxon>Alcanivoracaceae</taxon>
        <taxon>Alcanivorax</taxon>
    </lineage>
</organism>
<proteinExistence type="predicted"/>
<dbReference type="AlphaFoldDB" id="L0W9T4"/>
<keyword evidence="2" id="KW-1185">Reference proteome</keyword>
<comment type="caution">
    <text evidence="1">The sequence shown here is derived from an EMBL/GenBank/DDBJ whole genome shotgun (WGS) entry which is preliminary data.</text>
</comment>
<name>L0W9T4_9GAMM</name>
<dbReference type="Proteomes" id="UP000010164">
    <property type="component" value="Unassembled WGS sequence"/>
</dbReference>
<dbReference type="STRING" id="1177179.A11A3_16662"/>
<evidence type="ECO:0000313" key="1">
    <source>
        <dbReference type="EMBL" id="EKF72847.1"/>
    </source>
</evidence>
<evidence type="ECO:0008006" key="3">
    <source>
        <dbReference type="Google" id="ProtNLM"/>
    </source>
</evidence>
<evidence type="ECO:0000313" key="2">
    <source>
        <dbReference type="Proteomes" id="UP000010164"/>
    </source>
</evidence>